<keyword evidence="1" id="KW-0378">Hydrolase</keyword>
<gene>
    <name evidence="1" type="ORF">DEACI_3342</name>
    <name evidence="2" type="ORF">DEACI_3619</name>
</gene>
<evidence type="ECO:0000313" key="3">
    <source>
        <dbReference type="Proteomes" id="UP001071230"/>
    </source>
</evidence>
<evidence type="ECO:0000313" key="1">
    <source>
        <dbReference type="EMBL" id="CAA7602663.1"/>
    </source>
</evidence>
<dbReference type="SUPFAM" id="SSF56317">
    <property type="entry name" value="Carbon-nitrogen hydrolase"/>
    <property type="match status" value="1"/>
</dbReference>
<dbReference type="GO" id="GO:0016787">
    <property type="term" value="F:hydrolase activity"/>
    <property type="evidence" value="ECO:0007669"/>
    <property type="project" value="UniProtKB-KW"/>
</dbReference>
<dbReference type="RefSeq" id="WP_240985995.1">
    <property type="nucleotide sequence ID" value="NZ_CDGJ01000111.1"/>
</dbReference>
<reference evidence="1" key="2">
    <citation type="submission" date="2020-01" db="EMBL/GenBank/DDBJ databases">
        <authorList>
            <person name="Hornung B."/>
        </authorList>
    </citation>
    <scope>NUCLEOTIDE SEQUENCE</scope>
    <source>
        <strain evidence="1">PacBioINE</strain>
    </source>
</reference>
<keyword evidence="3" id="KW-1185">Reference proteome</keyword>
<evidence type="ECO:0000313" key="2">
    <source>
        <dbReference type="EMBL" id="CEJ09136.1"/>
    </source>
</evidence>
<organism evidence="1">
    <name type="scientific">Acididesulfobacillus acetoxydans</name>
    <dbReference type="NCBI Taxonomy" id="1561005"/>
    <lineage>
        <taxon>Bacteria</taxon>
        <taxon>Bacillati</taxon>
        <taxon>Bacillota</taxon>
        <taxon>Clostridia</taxon>
        <taxon>Eubacteriales</taxon>
        <taxon>Peptococcaceae</taxon>
        <taxon>Acididesulfobacillus</taxon>
    </lineage>
</organism>
<dbReference type="EMBL" id="CDGJ01000111">
    <property type="protein sequence ID" value="CEJ09136.1"/>
    <property type="molecule type" value="Genomic_DNA"/>
</dbReference>
<dbReference type="InterPro" id="IPR036526">
    <property type="entry name" value="C-N_Hydrolase_sf"/>
</dbReference>
<dbReference type="EMBL" id="LR746496">
    <property type="protein sequence ID" value="CAA7602663.1"/>
    <property type="molecule type" value="Genomic_DNA"/>
</dbReference>
<dbReference type="AlphaFoldDB" id="A0A8S0VY63"/>
<dbReference type="Proteomes" id="UP001071230">
    <property type="component" value="Unassembled WGS sequence"/>
</dbReference>
<accession>A0A8S0VY63</accession>
<dbReference type="Proteomes" id="UP000836597">
    <property type="component" value="Chromosome"/>
</dbReference>
<dbReference type="KEGG" id="aacx:DEACI_3342"/>
<proteinExistence type="predicted"/>
<reference evidence="2" key="1">
    <citation type="submission" date="2014-11" db="EMBL/GenBank/DDBJ databases">
        <authorList>
            <person name="Hornung B.V."/>
        </authorList>
    </citation>
    <scope>NUCLEOTIDE SEQUENCE</scope>
    <source>
        <strain evidence="2">INE</strain>
    </source>
</reference>
<dbReference type="Gene3D" id="3.60.110.10">
    <property type="entry name" value="Carbon-nitrogen hydrolase"/>
    <property type="match status" value="1"/>
</dbReference>
<protein>
    <submittedName>
        <fullName evidence="1">Carbon-nitrogen hydrolase</fullName>
        <ecNumber evidence="1">3.5.-.-</ecNumber>
    </submittedName>
</protein>
<sequence length="223" mass="25193">MNLKEGIQLAVFWADDLAVIRGRNYEMFISEAAEFAIRNNVFLVPGLYIKEEHLCLCVMDNKGNLIGEQKATHLNSAWFGDLQRSSEIRLIDTPFAKLFLCVDIDIYKPEVLRIAALLGAEIVVSSQYIAEEDFNEAMILAGAWQQAQQNCLYVIHSTNITGNIIGPCAAVQDLSGFITRTETRTPLYAELSAKNRQQAYTAFPVFKGLNLQLYQNHLKELWD</sequence>
<name>A0A8S0VY63_9FIRM</name>
<dbReference type="EC" id="3.5.-.-" evidence="1"/>